<dbReference type="AlphaFoldDB" id="A0A220UGW0"/>
<gene>
    <name evidence="4" type="ORF">CFK39_09585</name>
</gene>
<name>A0A220UGW0_9MICO</name>
<sequence>MLLESVRGLREVGCRVVVALPSTGPLVVELERAGAEIEIITMLVTGKHLLRPRRWPATARRALLGLRSIRRLIRRIRPEVIYVSTTAIPQWPLLARHQGIRSISHIHEVAGSGNRWLDRLLYLPHLASQRTLVSSRASLETMRRALPALARRSEIVRNGIASPPHPAPPREPLEPPLRILHMGRLSPRKGPDLALEAASLIQQEGKRVQLTMLGTAEAGDEWFEDQLRSQAAGSGVDVDFAGLQRDIWPHLARADILLAPSRFDEPFGNSAVEAVLALRPVIASDSSGLREAAGGYRTTRLVPAGDARAIADALVDVTDSWSSIVRSLRDSRNEALRRHDPEGYRATINRACGAESRGSWESTPS</sequence>
<dbReference type="PANTHER" id="PTHR12526:SF630">
    <property type="entry name" value="GLYCOSYLTRANSFERASE"/>
    <property type="match status" value="1"/>
</dbReference>
<dbReference type="Pfam" id="PF13692">
    <property type="entry name" value="Glyco_trans_1_4"/>
    <property type="match status" value="1"/>
</dbReference>
<dbReference type="OrthoDB" id="8878585at2"/>
<feature type="domain" description="Glycosyltransferase subfamily 4-like N-terminal" evidence="3">
    <location>
        <begin position="3"/>
        <end position="160"/>
    </location>
</feature>
<reference evidence="5" key="1">
    <citation type="submission" date="2017-07" db="EMBL/GenBank/DDBJ databases">
        <title>Brachybacterium sp. VR2415.</title>
        <authorList>
            <person name="Tak E.J."/>
            <person name="Bae J.-W."/>
        </authorList>
    </citation>
    <scope>NUCLEOTIDE SEQUENCE [LARGE SCALE GENOMIC DNA]</scope>
    <source>
        <strain evidence="5">VR2415</strain>
    </source>
</reference>
<evidence type="ECO:0000313" key="5">
    <source>
        <dbReference type="Proteomes" id="UP000198398"/>
    </source>
</evidence>
<organism evidence="4 5">
    <name type="scientific">Brachybacterium avium</name>
    <dbReference type="NCBI Taxonomy" id="2017485"/>
    <lineage>
        <taxon>Bacteria</taxon>
        <taxon>Bacillati</taxon>
        <taxon>Actinomycetota</taxon>
        <taxon>Actinomycetes</taxon>
        <taxon>Micrococcales</taxon>
        <taxon>Dermabacteraceae</taxon>
        <taxon>Brachybacterium</taxon>
    </lineage>
</organism>
<keyword evidence="5" id="KW-1185">Reference proteome</keyword>
<protein>
    <submittedName>
        <fullName evidence="4">Glycosyl transferase</fullName>
    </submittedName>
</protein>
<evidence type="ECO:0000313" key="4">
    <source>
        <dbReference type="EMBL" id="ASK67142.1"/>
    </source>
</evidence>
<dbReference type="PANTHER" id="PTHR12526">
    <property type="entry name" value="GLYCOSYLTRANSFERASE"/>
    <property type="match status" value="1"/>
</dbReference>
<dbReference type="SUPFAM" id="SSF53756">
    <property type="entry name" value="UDP-Glycosyltransferase/glycogen phosphorylase"/>
    <property type="match status" value="1"/>
</dbReference>
<evidence type="ECO:0000256" key="1">
    <source>
        <dbReference type="ARBA" id="ARBA00022676"/>
    </source>
</evidence>
<evidence type="ECO:0000256" key="2">
    <source>
        <dbReference type="ARBA" id="ARBA00022679"/>
    </source>
</evidence>
<dbReference type="KEGG" id="brv:CFK39_09585"/>
<dbReference type="GO" id="GO:0016757">
    <property type="term" value="F:glycosyltransferase activity"/>
    <property type="evidence" value="ECO:0007669"/>
    <property type="project" value="UniProtKB-KW"/>
</dbReference>
<keyword evidence="2 4" id="KW-0808">Transferase</keyword>
<dbReference type="CDD" id="cd03801">
    <property type="entry name" value="GT4_PimA-like"/>
    <property type="match status" value="1"/>
</dbReference>
<evidence type="ECO:0000259" key="3">
    <source>
        <dbReference type="Pfam" id="PF13439"/>
    </source>
</evidence>
<keyword evidence="1" id="KW-0328">Glycosyltransferase</keyword>
<proteinExistence type="predicted"/>
<dbReference type="Pfam" id="PF13439">
    <property type="entry name" value="Glyco_transf_4"/>
    <property type="match status" value="1"/>
</dbReference>
<dbReference type="Gene3D" id="3.40.50.2000">
    <property type="entry name" value="Glycogen Phosphorylase B"/>
    <property type="match status" value="2"/>
</dbReference>
<accession>A0A220UGW0</accession>
<dbReference type="InterPro" id="IPR028098">
    <property type="entry name" value="Glyco_trans_4-like_N"/>
</dbReference>
<dbReference type="EMBL" id="CP022316">
    <property type="protein sequence ID" value="ASK67142.1"/>
    <property type="molecule type" value="Genomic_DNA"/>
</dbReference>
<dbReference type="Proteomes" id="UP000198398">
    <property type="component" value="Chromosome"/>
</dbReference>